<evidence type="ECO:0000313" key="1">
    <source>
        <dbReference type="EMBL" id="RDJ12397.1"/>
    </source>
</evidence>
<reference evidence="1 2" key="1">
    <citation type="submission" date="2017-03" db="EMBL/GenBank/DDBJ databases">
        <title>Genome analysis of Rhizobial strains effectives or ineffectives for nitrogen fixation isolated from bean seeds.</title>
        <authorList>
            <person name="Peralta H."/>
            <person name="Aguilar-Vera A."/>
            <person name="Mora Y."/>
            <person name="Vargas-Lagunas C."/>
            <person name="Girard L."/>
            <person name="Mora J."/>
        </authorList>
    </citation>
    <scope>NUCLEOTIDE SEQUENCE [LARGE SCALE GENOMIC DNA]</scope>
    <source>
        <strain evidence="1 2">CCGM3</strain>
    </source>
</reference>
<sequence>MTSPSLVSRKISDVEDILSSVRFLNEAVFLAASGLGTTEHMNAIQAVCDEIENKLLIVSDRLEEVREELK</sequence>
<gene>
    <name evidence="1" type="ORF">B5K06_11715</name>
</gene>
<evidence type="ECO:0000313" key="2">
    <source>
        <dbReference type="Proteomes" id="UP000254939"/>
    </source>
</evidence>
<protein>
    <submittedName>
        <fullName evidence="1">Uncharacterized protein</fullName>
    </submittedName>
</protein>
<dbReference type="RefSeq" id="WP_114713025.1">
    <property type="nucleotide sequence ID" value="NZ_KZ857259.1"/>
</dbReference>
<accession>A0A370KRG9</accession>
<organism evidence="1 2">
    <name type="scientific">Rhizobium grahamii</name>
    <dbReference type="NCBI Taxonomy" id="1120045"/>
    <lineage>
        <taxon>Bacteria</taxon>
        <taxon>Pseudomonadati</taxon>
        <taxon>Pseudomonadota</taxon>
        <taxon>Alphaproteobacteria</taxon>
        <taxon>Hyphomicrobiales</taxon>
        <taxon>Rhizobiaceae</taxon>
        <taxon>Rhizobium/Agrobacterium group</taxon>
        <taxon>Rhizobium</taxon>
    </lineage>
</organism>
<proteinExistence type="predicted"/>
<dbReference type="EMBL" id="NAAC01000011">
    <property type="protein sequence ID" value="RDJ12397.1"/>
    <property type="molecule type" value="Genomic_DNA"/>
</dbReference>
<dbReference type="Proteomes" id="UP000254939">
    <property type="component" value="Unassembled WGS sequence"/>
</dbReference>
<name>A0A370KRG9_9HYPH</name>
<dbReference type="AlphaFoldDB" id="A0A370KRG9"/>
<comment type="caution">
    <text evidence="1">The sequence shown here is derived from an EMBL/GenBank/DDBJ whole genome shotgun (WGS) entry which is preliminary data.</text>
</comment>